<gene>
    <name evidence="2" type="ORF">QBC33DRAFT_480768</name>
</gene>
<dbReference type="AlphaFoldDB" id="A0AAJ0FBR4"/>
<dbReference type="GO" id="GO:0003824">
    <property type="term" value="F:catalytic activity"/>
    <property type="evidence" value="ECO:0007669"/>
    <property type="project" value="InterPro"/>
</dbReference>
<organism evidence="2 3">
    <name type="scientific">Phialemonium atrogriseum</name>
    <dbReference type="NCBI Taxonomy" id="1093897"/>
    <lineage>
        <taxon>Eukaryota</taxon>
        <taxon>Fungi</taxon>
        <taxon>Dikarya</taxon>
        <taxon>Ascomycota</taxon>
        <taxon>Pezizomycotina</taxon>
        <taxon>Sordariomycetes</taxon>
        <taxon>Sordariomycetidae</taxon>
        <taxon>Cephalothecales</taxon>
        <taxon>Cephalothecaceae</taxon>
        <taxon>Phialemonium</taxon>
    </lineage>
</organism>
<dbReference type="Proteomes" id="UP001244011">
    <property type="component" value="Unassembled WGS sequence"/>
</dbReference>
<keyword evidence="3" id="KW-1185">Reference proteome</keyword>
<dbReference type="RefSeq" id="XP_060278989.1">
    <property type="nucleotide sequence ID" value="XM_060425337.1"/>
</dbReference>
<comment type="similarity">
    <text evidence="1">Belongs to the CoA-transferase III family.</text>
</comment>
<dbReference type="Gene3D" id="3.40.50.10540">
    <property type="entry name" value="Crotonobetainyl-coa:carnitine coa-transferase, domain 1"/>
    <property type="match status" value="1"/>
</dbReference>
<reference evidence="2" key="1">
    <citation type="submission" date="2023-06" db="EMBL/GenBank/DDBJ databases">
        <title>Genome-scale phylogeny and comparative genomics of the fungal order Sordariales.</title>
        <authorList>
            <consortium name="Lawrence Berkeley National Laboratory"/>
            <person name="Hensen N."/>
            <person name="Bonometti L."/>
            <person name="Westerberg I."/>
            <person name="Brannstrom I.O."/>
            <person name="Guillou S."/>
            <person name="Cros-Aarteil S."/>
            <person name="Calhoun S."/>
            <person name="Haridas S."/>
            <person name="Kuo A."/>
            <person name="Mondo S."/>
            <person name="Pangilinan J."/>
            <person name="Riley R."/>
            <person name="Labutti K."/>
            <person name="Andreopoulos B."/>
            <person name="Lipzen A."/>
            <person name="Chen C."/>
            <person name="Yanf M."/>
            <person name="Daum C."/>
            <person name="Ng V."/>
            <person name="Clum A."/>
            <person name="Steindorff A."/>
            <person name="Ohm R."/>
            <person name="Martin F."/>
            <person name="Silar P."/>
            <person name="Natvig D."/>
            <person name="Lalanne C."/>
            <person name="Gautier V."/>
            <person name="Ament-Velasquez S.L."/>
            <person name="Kruys A."/>
            <person name="Hutchinson M.I."/>
            <person name="Powell A.J."/>
            <person name="Barry K."/>
            <person name="Miller A.N."/>
            <person name="Grigoriev I.V."/>
            <person name="Debuchy R."/>
            <person name="Gladieux P."/>
            <person name="Thoren M.H."/>
            <person name="Johannesson H."/>
        </authorList>
    </citation>
    <scope>NUCLEOTIDE SEQUENCE</scope>
    <source>
        <strain evidence="2">8032-3</strain>
    </source>
</reference>
<dbReference type="GeneID" id="85308524"/>
<comment type="caution">
    <text evidence="2">The sequence shown here is derived from an EMBL/GenBank/DDBJ whole genome shotgun (WGS) entry which is preliminary data.</text>
</comment>
<dbReference type="InterPro" id="IPR052985">
    <property type="entry name" value="CoA-trans_III_biosynth/detox"/>
</dbReference>
<name>A0AAJ0FBR4_9PEZI</name>
<dbReference type="InterPro" id="IPR023606">
    <property type="entry name" value="CoA-Trfase_III_dom_1_sf"/>
</dbReference>
<dbReference type="InterPro" id="IPR003673">
    <property type="entry name" value="CoA-Trfase_fam_III"/>
</dbReference>
<proteinExistence type="inferred from homology"/>
<dbReference type="PANTHER" id="PTHR48229">
    <property type="entry name" value="CAIB/BAIF FAMILY ENZYME (AFU_ORTHOLOGUE AFUA_1G05360)-RELATED"/>
    <property type="match status" value="1"/>
</dbReference>
<dbReference type="PANTHER" id="PTHR48229:SF1">
    <property type="entry name" value="ALPHA METHYLACYL-COA RACEMASE-RELATED"/>
    <property type="match status" value="1"/>
</dbReference>
<sequence length="561" mass="61821">MMSTDYSLQKEAGRILHEVLLKDDRLGLPQKVKDIASKTTFDSSAMSTPFIPAPLKFTESSAALWGLAASIGNAIVKERFGIEQGVSINTDIASLFLGSAAICRVDGKPISDPGIAVRCQKYDLGRTSQPWRRLCTNVYPTKDGRYFHLHGSMNADKTLAMVGLPEERHELTSVDDVIREYCGVISHLDSEWLDTEANLHWRQAGTICLTPEEFRASEQGKAIADDAIFSLEQSATDVLPPVPYRAVDHNNSNSNNKFRPLEGIKMLDLSRVIAAPTIAKLAALFGATVVRVSCASQPDMGPLLVDGNLGKYDVSLDLKSDSGRAKLRKLVYDADVVLDGYRPQALERLGFGVDYLHTVARRRGRGIVVVRENCYGWHGPMANRSGWQQISDCVTGCSWLMGKFLGLDEPVVPPLPNSDYQTGVVGLVGILLAVDRRAHEGGNYLVDVSLNQFNQFLISLGEYPAEIQDSLRKLHPNFKPRHFDDMNSLVAKVFTSLYAGTPQLFQPKYFDNIKSNFGKRDGELETLTYVGSAASYDKTKLGYDVGSCFLGTYEPVWPQGA</sequence>
<evidence type="ECO:0000313" key="3">
    <source>
        <dbReference type="Proteomes" id="UP001244011"/>
    </source>
</evidence>
<protein>
    <submittedName>
        <fullName evidence="2">CAIB/BAIF family enzyme</fullName>
    </submittedName>
</protein>
<dbReference type="Pfam" id="PF02515">
    <property type="entry name" value="CoA_transf_3"/>
    <property type="match status" value="1"/>
</dbReference>
<dbReference type="EMBL" id="MU839033">
    <property type="protein sequence ID" value="KAK1762776.1"/>
    <property type="molecule type" value="Genomic_DNA"/>
</dbReference>
<dbReference type="SUPFAM" id="SSF89796">
    <property type="entry name" value="CoA-transferase family III (CaiB/BaiF)"/>
    <property type="match status" value="2"/>
</dbReference>
<evidence type="ECO:0000256" key="1">
    <source>
        <dbReference type="ARBA" id="ARBA00008383"/>
    </source>
</evidence>
<accession>A0AAJ0FBR4</accession>
<evidence type="ECO:0000313" key="2">
    <source>
        <dbReference type="EMBL" id="KAK1762776.1"/>
    </source>
</evidence>